<dbReference type="InParanoid" id="K1VMN4"/>
<sequence>MHERNVMVIAAIRPLLARELALPLLLCPSSFEQVERVSTAAPQVDPSRILFAHLHPSPAPDILWVVPIRAQLLRPLALGGIAPVSPPAAHLYAVLGYGLGDSAAVMEGDREVVGPAPESGVDWGGEKDEGEGNVKEGV</sequence>
<name>K1VMN4_TRIAC</name>
<evidence type="ECO:0000256" key="1">
    <source>
        <dbReference type="SAM" id="MobiDB-lite"/>
    </source>
</evidence>
<feature type="region of interest" description="Disordered" evidence="1">
    <location>
        <begin position="114"/>
        <end position="138"/>
    </location>
</feature>
<comment type="caution">
    <text evidence="3">The sequence shown here is derived from an EMBL/GenBank/DDBJ whole genome shotgun (WGS) entry which is preliminary data.</text>
</comment>
<dbReference type="AlphaFoldDB" id="K1VMN4"/>
<dbReference type="EMBL" id="AMBO01000400">
    <property type="protein sequence ID" value="EKC97982.1"/>
    <property type="molecule type" value="Genomic_DNA"/>
</dbReference>
<keyword evidence="4" id="KW-1185">Reference proteome</keyword>
<protein>
    <submittedName>
        <fullName evidence="3">Uncharacterized protein</fullName>
    </submittedName>
</protein>
<evidence type="ECO:0000313" key="3">
    <source>
        <dbReference type="EMBL" id="EKC97982.1"/>
    </source>
</evidence>
<dbReference type="HOGENOM" id="CLU_1856712_0_0_1"/>
<evidence type="ECO:0000256" key="2">
    <source>
        <dbReference type="SAM" id="SignalP"/>
    </source>
</evidence>
<dbReference type="Proteomes" id="UP000006757">
    <property type="component" value="Unassembled WGS sequence"/>
</dbReference>
<feature type="compositionally biased region" description="Basic and acidic residues" evidence="1">
    <location>
        <begin position="124"/>
        <end position="138"/>
    </location>
</feature>
<accession>K1VMN4</accession>
<proteinExistence type="predicted"/>
<evidence type="ECO:0000313" key="4">
    <source>
        <dbReference type="Proteomes" id="UP000006757"/>
    </source>
</evidence>
<gene>
    <name evidence="3" type="ORF">A1Q2_07779</name>
</gene>
<feature type="signal peptide" evidence="2">
    <location>
        <begin position="1"/>
        <end position="17"/>
    </location>
</feature>
<keyword evidence="2" id="KW-0732">Signal</keyword>
<organism evidence="3 4">
    <name type="scientific">Trichosporon asahii var. asahii (strain CBS 8904)</name>
    <name type="common">Yeast</name>
    <dbReference type="NCBI Taxonomy" id="1220162"/>
    <lineage>
        <taxon>Eukaryota</taxon>
        <taxon>Fungi</taxon>
        <taxon>Dikarya</taxon>
        <taxon>Basidiomycota</taxon>
        <taxon>Agaricomycotina</taxon>
        <taxon>Tremellomycetes</taxon>
        <taxon>Trichosporonales</taxon>
        <taxon>Trichosporonaceae</taxon>
        <taxon>Trichosporon</taxon>
    </lineage>
</organism>
<feature type="chain" id="PRO_5003854246" evidence="2">
    <location>
        <begin position="18"/>
        <end position="138"/>
    </location>
</feature>
<reference evidence="3 4" key="1">
    <citation type="journal article" date="2012" name="Eukaryot. Cell">
        <title>Genome sequence of the Trichosporon asahii environmental strain CBS 8904.</title>
        <authorList>
            <person name="Yang R.Y."/>
            <person name="Li H.T."/>
            <person name="Zhu H."/>
            <person name="Zhou G.P."/>
            <person name="Wang M."/>
            <person name="Wang L."/>
        </authorList>
    </citation>
    <scope>NUCLEOTIDE SEQUENCE [LARGE SCALE GENOMIC DNA]</scope>
    <source>
        <strain evidence="3 4">CBS 8904</strain>
    </source>
</reference>